<dbReference type="EMBL" id="CP144058">
    <property type="protein sequence ID" value="WWD20022.1"/>
    <property type="molecule type" value="Genomic_DNA"/>
</dbReference>
<dbReference type="KEGG" id="ksn:43592095"/>
<dbReference type="Pfam" id="PF13508">
    <property type="entry name" value="Acetyltransf_7"/>
    <property type="match status" value="1"/>
</dbReference>
<reference evidence="3" key="2">
    <citation type="submission" date="2024-01" db="EMBL/GenBank/DDBJ databases">
        <title>Comparative genomics of Cryptococcus and Kwoniella reveals pathogenesis evolution and contrasting modes of karyotype evolution via chromosome fusion or intercentromeric recombination.</title>
        <authorList>
            <person name="Coelho M.A."/>
            <person name="David-Palma M."/>
            <person name="Shea T."/>
            <person name="Bowers K."/>
            <person name="McGinley-Smith S."/>
            <person name="Mohammad A.W."/>
            <person name="Gnirke A."/>
            <person name="Yurkov A.M."/>
            <person name="Nowrousian M."/>
            <person name="Sun S."/>
            <person name="Cuomo C.A."/>
            <person name="Heitman J."/>
        </authorList>
    </citation>
    <scope>NUCLEOTIDE SEQUENCE</scope>
    <source>
        <strain evidence="3">CBS 12478</strain>
    </source>
</reference>
<protein>
    <recommendedName>
        <fullName evidence="2">N-acetyltransferase domain-containing protein</fullName>
    </recommendedName>
</protein>
<dbReference type="AlphaFoldDB" id="A0AAJ8MYH0"/>
<dbReference type="GeneID" id="43592095"/>
<sequence length="292" mass="32457">MNILKTQTMSSSYTYTIRDALSSEDDEIALLFYNNFLKTWNHNWWASAKVPPPPLEPTSKPNSQLRFKRALVKGVRLSKGHRIRVIIVHPNPNTNDINGLTSTPPRPLSASRGKDGHDDDGGVIVGAAMWFPPNVRYPTDPVSLYKTGMLGITPKWGIKGYKRLEIDWEPALHRLAKEGFKSHVGTGKEKTKPDDSIFLQMIAVDHAYRGKGLGSKLLRDGEQLYNGVAPAGSPILLEATEKGPRDVYLKHGYEIIGETKLGKGSCDEDGCTGQGKKMMKQGGDVWVMCKWR</sequence>
<reference evidence="3" key="1">
    <citation type="submission" date="2017-08" db="EMBL/GenBank/DDBJ databases">
        <authorList>
            <person name="Cuomo C."/>
            <person name="Billmyre B."/>
            <person name="Heitman J."/>
        </authorList>
    </citation>
    <scope>NUCLEOTIDE SEQUENCE</scope>
    <source>
        <strain evidence="3">CBS 12478</strain>
    </source>
</reference>
<proteinExistence type="predicted"/>
<dbReference type="Gene3D" id="3.40.630.30">
    <property type="match status" value="1"/>
</dbReference>
<dbReference type="InterPro" id="IPR052523">
    <property type="entry name" value="Trichothecene_AcTrans"/>
</dbReference>
<evidence type="ECO:0000259" key="2">
    <source>
        <dbReference type="Pfam" id="PF13508"/>
    </source>
</evidence>
<feature type="region of interest" description="Disordered" evidence="1">
    <location>
        <begin position="94"/>
        <end position="117"/>
    </location>
</feature>
<keyword evidence="4" id="KW-1185">Reference proteome</keyword>
<dbReference type="CDD" id="cd04301">
    <property type="entry name" value="NAT_SF"/>
    <property type="match status" value="1"/>
</dbReference>
<dbReference type="Proteomes" id="UP000322225">
    <property type="component" value="Chromosome 8"/>
</dbReference>
<gene>
    <name evidence="3" type="ORF">CI109_104495</name>
</gene>
<dbReference type="SUPFAM" id="SSF55729">
    <property type="entry name" value="Acyl-CoA N-acyltransferases (Nat)"/>
    <property type="match status" value="1"/>
</dbReference>
<feature type="compositionally biased region" description="Polar residues" evidence="1">
    <location>
        <begin position="94"/>
        <end position="103"/>
    </location>
</feature>
<dbReference type="InterPro" id="IPR000182">
    <property type="entry name" value="GNAT_dom"/>
</dbReference>
<evidence type="ECO:0000313" key="4">
    <source>
        <dbReference type="Proteomes" id="UP000322225"/>
    </source>
</evidence>
<name>A0AAJ8MYH0_9TREE</name>
<feature type="domain" description="N-acetyltransferase" evidence="2">
    <location>
        <begin position="184"/>
        <end position="254"/>
    </location>
</feature>
<organism evidence="3 4">
    <name type="scientific">Kwoniella shandongensis</name>
    <dbReference type="NCBI Taxonomy" id="1734106"/>
    <lineage>
        <taxon>Eukaryota</taxon>
        <taxon>Fungi</taxon>
        <taxon>Dikarya</taxon>
        <taxon>Basidiomycota</taxon>
        <taxon>Agaricomycotina</taxon>
        <taxon>Tremellomycetes</taxon>
        <taxon>Tremellales</taxon>
        <taxon>Cryptococcaceae</taxon>
        <taxon>Kwoniella</taxon>
    </lineage>
</organism>
<accession>A0AAJ8MYH0</accession>
<evidence type="ECO:0000313" key="3">
    <source>
        <dbReference type="EMBL" id="WWD20022.1"/>
    </source>
</evidence>
<dbReference type="PANTHER" id="PTHR42791:SF1">
    <property type="entry name" value="N-ACETYLTRANSFERASE DOMAIN-CONTAINING PROTEIN"/>
    <property type="match status" value="1"/>
</dbReference>
<dbReference type="GO" id="GO:0016747">
    <property type="term" value="F:acyltransferase activity, transferring groups other than amino-acyl groups"/>
    <property type="evidence" value="ECO:0007669"/>
    <property type="project" value="InterPro"/>
</dbReference>
<evidence type="ECO:0000256" key="1">
    <source>
        <dbReference type="SAM" id="MobiDB-lite"/>
    </source>
</evidence>
<dbReference type="RefSeq" id="XP_031857782.2">
    <property type="nucleotide sequence ID" value="XM_032007923.2"/>
</dbReference>
<dbReference type="InterPro" id="IPR016181">
    <property type="entry name" value="Acyl_CoA_acyltransferase"/>
</dbReference>
<dbReference type="PANTHER" id="PTHR42791">
    <property type="entry name" value="GNAT FAMILY ACETYLTRANSFERASE"/>
    <property type="match status" value="1"/>
</dbReference>